<dbReference type="EMBL" id="BTGU01002936">
    <property type="protein sequence ID" value="GMN23899.1"/>
    <property type="molecule type" value="Genomic_DNA"/>
</dbReference>
<organism evidence="1 2">
    <name type="scientific">Ficus carica</name>
    <name type="common">Common fig</name>
    <dbReference type="NCBI Taxonomy" id="3494"/>
    <lineage>
        <taxon>Eukaryota</taxon>
        <taxon>Viridiplantae</taxon>
        <taxon>Streptophyta</taxon>
        <taxon>Embryophyta</taxon>
        <taxon>Tracheophyta</taxon>
        <taxon>Spermatophyta</taxon>
        <taxon>Magnoliopsida</taxon>
        <taxon>eudicotyledons</taxon>
        <taxon>Gunneridae</taxon>
        <taxon>Pentapetalae</taxon>
        <taxon>rosids</taxon>
        <taxon>fabids</taxon>
        <taxon>Rosales</taxon>
        <taxon>Moraceae</taxon>
        <taxon>Ficeae</taxon>
        <taxon>Ficus</taxon>
    </lineage>
</organism>
<reference evidence="1" key="1">
    <citation type="submission" date="2023-07" db="EMBL/GenBank/DDBJ databases">
        <title>draft genome sequence of fig (Ficus carica).</title>
        <authorList>
            <person name="Takahashi T."/>
            <person name="Nishimura K."/>
        </authorList>
    </citation>
    <scope>NUCLEOTIDE SEQUENCE</scope>
</reference>
<dbReference type="AlphaFoldDB" id="A0AA87Z1Q7"/>
<dbReference type="Proteomes" id="UP001187192">
    <property type="component" value="Unassembled WGS sequence"/>
</dbReference>
<evidence type="ECO:0000313" key="2">
    <source>
        <dbReference type="Proteomes" id="UP001187192"/>
    </source>
</evidence>
<proteinExistence type="predicted"/>
<name>A0AA87Z1Q7_FICCA</name>
<sequence length="87" mass="10119">MWQTYWLHENWNRQDNALDQIACSLSKMEDGFEDFIQQLKQTGWDTNEIKLKLGMEFSTQYLLKGGPLWLARSAGGRELTIEVPLLA</sequence>
<evidence type="ECO:0000313" key="1">
    <source>
        <dbReference type="EMBL" id="GMN23899.1"/>
    </source>
</evidence>
<protein>
    <submittedName>
        <fullName evidence="1">Uncharacterized protein</fullName>
    </submittedName>
</protein>
<comment type="caution">
    <text evidence="1">The sequence shown here is derived from an EMBL/GenBank/DDBJ whole genome shotgun (WGS) entry which is preliminary data.</text>
</comment>
<gene>
    <name evidence="1" type="ORF">TIFTF001_043733</name>
</gene>
<keyword evidence="2" id="KW-1185">Reference proteome</keyword>
<accession>A0AA87Z1Q7</accession>